<dbReference type="GO" id="GO:0001734">
    <property type="term" value="F:mRNA m(6)A methyltransferase activity"/>
    <property type="evidence" value="ECO:0007669"/>
    <property type="project" value="UniProtKB-EC"/>
</dbReference>
<keyword evidence="6" id="KW-0808">Transferase</keyword>
<dbReference type="InterPro" id="IPR036418">
    <property type="entry name" value="Cyt_c_oxidase_su6a_sf"/>
</dbReference>
<evidence type="ECO:0000256" key="12">
    <source>
        <dbReference type="ARBA" id="ARBA00023128"/>
    </source>
</evidence>
<comment type="catalytic activity">
    <reaction evidence="14">
        <text>an adenosine in mRNA + S-adenosyl-L-methionine = an N(6)-methyladenosine in mRNA + S-adenosyl-L-homocysteine + H(+)</text>
        <dbReference type="Rhea" id="RHEA:55584"/>
        <dbReference type="Rhea" id="RHEA-COMP:12414"/>
        <dbReference type="Rhea" id="RHEA-COMP:12417"/>
        <dbReference type="ChEBI" id="CHEBI:15378"/>
        <dbReference type="ChEBI" id="CHEBI:57856"/>
        <dbReference type="ChEBI" id="CHEBI:59789"/>
        <dbReference type="ChEBI" id="CHEBI:74411"/>
        <dbReference type="ChEBI" id="CHEBI:74449"/>
        <dbReference type="EC" id="2.1.1.348"/>
    </reaction>
</comment>
<dbReference type="SUPFAM" id="SSF81411">
    <property type="entry name" value="Mitochondrial cytochrome c oxidase subunit VIa"/>
    <property type="match status" value="1"/>
</dbReference>
<dbReference type="Pfam" id="PF05063">
    <property type="entry name" value="MT-A70"/>
    <property type="match status" value="1"/>
</dbReference>
<dbReference type="Proteomes" id="UP000094236">
    <property type="component" value="Unassembled WGS sequence"/>
</dbReference>
<evidence type="ECO:0000256" key="3">
    <source>
        <dbReference type="ARBA" id="ARBA00005553"/>
    </source>
</evidence>
<gene>
    <name evidence="18" type="ORF">PACTADRAFT_4088</name>
</gene>
<keyword evidence="8" id="KW-0812">Transmembrane</keyword>
<keyword evidence="13" id="KW-0472">Membrane</keyword>
<dbReference type="InterPro" id="IPR007757">
    <property type="entry name" value="MT-A70-like"/>
</dbReference>
<comment type="pathway">
    <text evidence="2">Energy metabolism; oxidative phosphorylation.</text>
</comment>
<evidence type="ECO:0000256" key="16">
    <source>
        <dbReference type="ARBA" id="ARBA00082360"/>
    </source>
</evidence>
<dbReference type="EMBL" id="KV454016">
    <property type="protein sequence ID" value="ODV94134.1"/>
    <property type="molecule type" value="Genomic_DNA"/>
</dbReference>
<keyword evidence="9" id="KW-0999">Mitochondrion inner membrane</keyword>
<comment type="subcellular location">
    <subcellularLocation>
        <location evidence="1">Mitochondrion inner membrane</location>
        <topology evidence="1">Single-pass membrane protein</topology>
    </subcellularLocation>
</comment>
<dbReference type="CDD" id="cd00925">
    <property type="entry name" value="Cyt_c_Oxidase_VIa"/>
    <property type="match status" value="1"/>
</dbReference>
<proteinExistence type="inferred from homology"/>
<comment type="similarity">
    <text evidence="17">Belongs to the MT-A70-like family.</text>
</comment>
<keyword evidence="12" id="KW-0496">Mitochondrion</keyword>
<evidence type="ECO:0000256" key="17">
    <source>
        <dbReference type="PROSITE-ProRule" id="PRU00489"/>
    </source>
</evidence>
<sequence>MKTEIPPILKFLIDWSYLLIQAPINGSLIDIFNIFKKQNYYQQTNEIDFDQFVLNLIKINDSSASLEFNETICKSGETIKNKYFLKLVWLNRLSLTILSNQLIYPDAYYNSLLKSDNDFQPFEPNSTPLDILNNLLNKPVEINPQNEYDIHTMTTKQSQLRQLNNLLSKKTSRLILSREKIKLITEIKPFYETCNESSHINLISSFSTLNNNEVQINEIMLKNFIINNEKLGNELLNCLENKIHFIQMIQSQTDPRLGDCSYLDTCHKMTTCRYLHYTRLLPRNYLANITDNKILQHNNQIEKNRKISEYTWGESVSGCDKELLPPQWIQCDVRKLNFEILGKFAAVIADPAWNIHMNLPYGTCNDSELLSLPISQLQDEGILLLWVTGRSIELGREFFIKWGYEILDEIVWIKTNQLVRTICTGRTGHWLNHSKEHLLVGIKGNPKWLNNGLDVDIIVSSTRETSRKPDEVYGMVERLVGQKSRKLEIFGRDHNTRPGWFTIGNQLNGDHIIEKEVANKYRESKKNNSSGIALYLKMFAVKRQFMQTAGRRFASTKSPFKPADPKAAAEFKKHIDAVHKHAGETAALWKKISYFVAIPAIGLATVNTYFIEAEHAKHRAHKAKLSDEEWPKDYEYMNVRKTKFFWGDGDKTLFWNPDCNRHVK</sequence>
<dbReference type="InterPro" id="IPR001349">
    <property type="entry name" value="Cyt_c_oxidase_su6a"/>
</dbReference>
<organism evidence="18 19">
    <name type="scientific">Pachysolen tannophilus NRRL Y-2460</name>
    <dbReference type="NCBI Taxonomy" id="669874"/>
    <lineage>
        <taxon>Eukaryota</taxon>
        <taxon>Fungi</taxon>
        <taxon>Dikarya</taxon>
        <taxon>Ascomycota</taxon>
        <taxon>Saccharomycotina</taxon>
        <taxon>Pichiomycetes</taxon>
        <taxon>Pachysolenaceae</taxon>
        <taxon>Pachysolen</taxon>
    </lineage>
</organism>
<reference evidence="19" key="1">
    <citation type="submission" date="2016-05" db="EMBL/GenBank/DDBJ databases">
        <title>Comparative genomics of biotechnologically important yeasts.</title>
        <authorList>
            <consortium name="DOE Joint Genome Institute"/>
            <person name="Riley R."/>
            <person name="Haridas S."/>
            <person name="Wolfe K.H."/>
            <person name="Lopes M.R."/>
            <person name="Hittinger C.T."/>
            <person name="Goker M."/>
            <person name="Salamov A."/>
            <person name="Wisecaver J."/>
            <person name="Long T.M."/>
            <person name="Aerts A.L."/>
            <person name="Barry K."/>
            <person name="Choi C."/>
            <person name="Clum A."/>
            <person name="Coughlan A.Y."/>
            <person name="Deshpande S."/>
            <person name="Douglass A.P."/>
            <person name="Hanson S.J."/>
            <person name="Klenk H.-P."/>
            <person name="Labutti K."/>
            <person name="Lapidus A."/>
            <person name="Lindquist E."/>
            <person name="Lipzen A."/>
            <person name="Meier-Kolthoff J.P."/>
            <person name="Ohm R.A."/>
            <person name="Otillar R.P."/>
            <person name="Pangilinan J."/>
            <person name="Peng Y."/>
            <person name="Rokas A."/>
            <person name="Rosa C.A."/>
            <person name="Scheuner C."/>
            <person name="Sibirny A.A."/>
            <person name="Slot J.C."/>
            <person name="Stielow J.B."/>
            <person name="Sun H."/>
            <person name="Kurtzman C.P."/>
            <person name="Blackwell M."/>
            <person name="Grigoriev I.V."/>
            <person name="Jeffries T.W."/>
        </authorList>
    </citation>
    <scope>NUCLEOTIDE SEQUENCE [LARGE SCALE GENOMIC DNA]</scope>
    <source>
        <strain evidence="19">NRRL Y-2460</strain>
    </source>
</reference>
<evidence type="ECO:0000256" key="5">
    <source>
        <dbReference type="ARBA" id="ARBA00022603"/>
    </source>
</evidence>
<evidence type="ECO:0000256" key="1">
    <source>
        <dbReference type="ARBA" id="ARBA00004434"/>
    </source>
</evidence>
<keyword evidence="19" id="KW-1185">Reference proteome</keyword>
<comment type="similarity">
    <text evidence="3">Belongs to the cytochrome c oxidase subunit 6A family.</text>
</comment>
<protein>
    <recommendedName>
        <fullName evidence="15">Cytochrome c oxidase subunit 13, mitochondrial</fullName>
        <ecNumber evidence="4">2.1.1.348</ecNumber>
    </recommendedName>
    <alternativeName>
        <fullName evidence="16">Cytochrome c oxidase polypeptide VIa</fullName>
    </alternativeName>
</protein>
<evidence type="ECO:0000313" key="19">
    <source>
        <dbReference type="Proteomes" id="UP000094236"/>
    </source>
</evidence>
<evidence type="ECO:0000256" key="7">
    <source>
        <dbReference type="ARBA" id="ARBA00022691"/>
    </source>
</evidence>
<evidence type="ECO:0000256" key="13">
    <source>
        <dbReference type="ARBA" id="ARBA00023136"/>
    </source>
</evidence>
<dbReference type="PROSITE" id="PS51143">
    <property type="entry name" value="MT_A70"/>
    <property type="match status" value="1"/>
</dbReference>
<dbReference type="PANTHER" id="PTHR12829">
    <property type="entry name" value="N6-ADENOSINE-METHYLTRANSFERASE"/>
    <property type="match status" value="1"/>
</dbReference>
<evidence type="ECO:0000256" key="4">
    <source>
        <dbReference type="ARBA" id="ARBA00012160"/>
    </source>
</evidence>
<dbReference type="AlphaFoldDB" id="A0A1E4TQW9"/>
<name>A0A1E4TQW9_PACTA</name>
<keyword evidence="11" id="KW-1133">Transmembrane helix</keyword>
<keyword evidence="10" id="KW-0809">Transit peptide</keyword>
<dbReference type="EC" id="2.1.1.348" evidence="4"/>
<dbReference type="GO" id="GO:0032259">
    <property type="term" value="P:methylation"/>
    <property type="evidence" value="ECO:0007669"/>
    <property type="project" value="UniProtKB-KW"/>
</dbReference>
<evidence type="ECO:0000256" key="8">
    <source>
        <dbReference type="ARBA" id="ARBA00022692"/>
    </source>
</evidence>
<dbReference type="InterPro" id="IPR029063">
    <property type="entry name" value="SAM-dependent_MTases_sf"/>
</dbReference>
<dbReference type="Gene3D" id="4.10.95.10">
    <property type="entry name" value="Cytochrome c oxidase, subunit VIa"/>
    <property type="match status" value="1"/>
</dbReference>
<evidence type="ECO:0000313" key="18">
    <source>
        <dbReference type="EMBL" id="ODV94134.1"/>
    </source>
</evidence>
<evidence type="ECO:0000256" key="10">
    <source>
        <dbReference type="ARBA" id="ARBA00022946"/>
    </source>
</evidence>
<dbReference type="GO" id="GO:0005730">
    <property type="term" value="C:nucleolus"/>
    <property type="evidence" value="ECO:0007669"/>
    <property type="project" value="EnsemblFungi"/>
</dbReference>
<dbReference type="STRING" id="669874.A0A1E4TQW9"/>
<dbReference type="GO" id="GO:0036396">
    <property type="term" value="C:RNA N6-methyladenosine methyltransferase complex"/>
    <property type="evidence" value="ECO:0007669"/>
    <property type="project" value="EnsemblFungi"/>
</dbReference>
<dbReference type="OrthoDB" id="10262526at2759"/>
<dbReference type="GO" id="GO:0005743">
    <property type="term" value="C:mitochondrial inner membrane"/>
    <property type="evidence" value="ECO:0007669"/>
    <property type="project" value="UniProtKB-SubCell"/>
</dbReference>
<keyword evidence="7" id="KW-0949">S-adenosyl-L-methionine</keyword>
<evidence type="ECO:0000256" key="2">
    <source>
        <dbReference type="ARBA" id="ARBA00004673"/>
    </source>
</evidence>
<evidence type="ECO:0000256" key="15">
    <source>
        <dbReference type="ARBA" id="ARBA00070930"/>
    </source>
</evidence>
<accession>A0A1E4TQW9</accession>
<evidence type="ECO:0000256" key="9">
    <source>
        <dbReference type="ARBA" id="ARBA00022792"/>
    </source>
</evidence>
<dbReference type="Pfam" id="PF02046">
    <property type="entry name" value="COX6A"/>
    <property type="match status" value="1"/>
</dbReference>
<dbReference type="SUPFAM" id="SSF53335">
    <property type="entry name" value="S-adenosyl-L-methionine-dependent methyltransferases"/>
    <property type="match status" value="1"/>
</dbReference>
<dbReference type="PANTHER" id="PTHR12829:SF7">
    <property type="entry name" value="N6-ADENOSINE-METHYLTRANSFERASE CATALYTIC SUBUNIT"/>
    <property type="match status" value="1"/>
</dbReference>
<evidence type="ECO:0000256" key="6">
    <source>
        <dbReference type="ARBA" id="ARBA00022679"/>
    </source>
</evidence>
<dbReference type="FunFam" id="4.10.95.10:FF:000001">
    <property type="entry name" value="Cytochrome c oxidase subunit 6A, mitochondrial"/>
    <property type="match status" value="1"/>
</dbReference>
<dbReference type="GO" id="GO:2000221">
    <property type="term" value="P:negative regulation of pseudohyphal growth"/>
    <property type="evidence" value="ECO:0007669"/>
    <property type="project" value="EnsemblFungi"/>
</dbReference>
<evidence type="ECO:0000256" key="11">
    <source>
        <dbReference type="ARBA" id="ARBA00022989"/>
    </source>
</evidence>
<evidence type="ECO:0000256" key="14">
    <source>
        <dbReference type="ARBA" id="ARBA00048957"/>
    </source>
</evidence>
<dbReference type="GO" id="GO:1902974">
    <property type="term" value="P:meiotic DNA replication initiation"/>
    <property type="evidence" value="ECO:0007669"/>
    <property type="project" value="EnsemblFungi"/>
</dbReference>
<keyword evidence="5" id="KW-0489">Methyltransferase</keyword>